<reference evidence="1" key="1">
    <citation type="submission" date="2021-12" db="EMBL/GenBank/DDBJ databases">
        <authorList>
            <person name="King R."/>
        </authorList>
    </citation>
    <scope>NUCLEOTIDE SEQUENCE</scope>
</reference>
<keyword evidence="2" id="KW-1185">Reference proteome</keyword>
<sequence>MEGKGTENEVGKMAVDDLVERVDKLITARSINADIKARLEDRKVIIPIELATKSERQEHYMMERRRFNLLEENDSSLPKFSAPNTARSINADIKARLEDRKVIIPIELATKSERQEHYMMERRRFNLLEENDSSLPKFSAPNTARSINADIKARLEDRKVIIPIELATKSERQEHYMMERRRFNLLEENDSSLPKFSAPNTARSINADIKARLEDRKVIIPIELATKSERQEHYMMERRRFNLLEENDSSLPKFSAPNTARSINADIKARLEDRKVIIPIELATKSERQEHYMMERRRFNLLEENDSSLPKFSAPNTARSINADIKARLEDRKVIIPIELATKSERQEHYMMERRRFNLLEENDSSLPKFSAPNTARSINADIKARLEDRKVIIPIELATKSERQEHYMMERRRFNLLEENDSSLPKFSAPNTARSINADIKARLEDRKVIIPIELATKSERQEHYMMERRRFNLLEENDSSLPKFSAPNLSPGTAYGRLVSLCRYVSLRKSRRQRLPTGKLNLINPARFIVKKGRRTSIRRDRAHRDMSRSLPMVLFVSRLTSRCPRFRSTEKNARFSRNWAGVGGVLTVLRRLWPFMTAVLWCSPCVIKPYEDGVAAYYLRDGPRYQFGWHLEEMCHGLLNRFVREVQYGRAGGDPNRDGRVGRELLRFIVEWETGDQEELFVWLLEVPHLPPPTQW</sequence>
<dbReference type="EMBL" id="OU963867">
    <property type="protein sequence ID" value="CAH0392103.1"/>
    <property type="molecule type" value="Genomic_DNA"/>
</dbReference>
<evidence type="ECO:0000313" key="2">
    <source>
        <dbReference type="Proteomes" id="UP001152759"/>
    </source>
</evidence>
<proteinExistence type="predicted"/>
<name>A0A9P0AFL4_BEMTA</name>
<accession>A0A9P0AFL4</accession>
<organism evidence="1 2">
    <name type="scientific">Bemisia tabaci</name>
    <name type="common">Sweetpotato whitefly</name>
    <name type="synonym">Aleurodes tabaci</name>
    <dbReference type="NCBI Taxonomy" id="7038"/>
    <lineage>
        <taxon>Eukaryota</taxon>
        <taxon>Metazoa</taxon>
        <taxon>Ecdysozoa</taxon>
        <taxon>Arthropoda</taxon>
        <taxon>Hexapoda</taxon>
        <taxon>Insecta</taxon>
        <taxon>Pterygota</taxon>
        <taxon>Neoptera</taxon>
        <taxon>Paraneoptera</taxon>
        <taxon>Hemiptera</taxon>
        <taxon>Sternorrhyncha</taxon>
        <taxon>Aleyrodoidea</taxon>
        <taxon>Aleyrodidae</taxon>
        <taxon>Aleyrodinae</taxon>
        <taxon>Bemisia</taxon>
    </lineage>
</organism>
<gene>
    <name evidence="1" type="ORF">BEMITA_LOCUS10659</name>
</gene>
<dbReference type="AlphaFoldDB" id="A0A9P0AFL4"/>
<protein>
    <submittedName>
        <fullName evidence="1">Uncharacterized protein</fullName>
    </submittedName>
</protein>
<dbReference type="Proteomes" id="UP001152759">
    <property type="component" value="Chromosome 6"/>
</dbReference>
<evidence type="ECO:0000313" key="1">
    <source>
        <dbReference type="EMBL" id="CAH0392103.1"/>
    </source>
</evidence>